<evidence type="ECO:0000313" key="19">
    <source>
        <dbReference type="Proteomes" id="UP000652219"/>
    </source>
</evidence>
<evidence type="ECO:0000256" key="5">
    <source>
        <dbReference type="ARBA" id="ARBA00022525"/>
    </source>
</evidence>
<feature type="transmembrane region" description="Helical" evidence="15">
    <location>
        <begin position="208"/>
        <end position="227"/>
    </location>
</feature>
<sequence length="329" mass="36712">MKNRIGLLLAFTYGASIVAGATPDISKYPTCAVSCIIKALPQSPCTGMNQTCLCADPVFNDDVAACLKTGCTVREQLNTANLTWADCGFPLTDNANLPRFLTGFLFVLPAVFIVIRMMNKWVNPSSWAGDDISILLAFACATAFVPINFRALSLGLGKDIWTLQPDTITEFLKNMFVTQIFYISSLCLIKASIIFFYLRIFPSARFRLVLWATQGFNTSITVLYLILTFTQCDPLPLYWTDWDGQQAGACRDFNKLVLTHVGFNMFLDVWMLALPLTQLYKLNIRLRKKIGVILMFSVGIFLTAVSAIRIQTVVHFATTNNITCKRANQ</sequence>
<feature type="disulfide bond" evidence="14">
    <location>
        <begin position="31"/>
        <end position="71"/>
    </location>
</feature>
<evidence type="ECO:0000256" key="11">
    <source>
        <dbReference type="ARBA" id="ARBA00023157"/>
    </source>
</evidence>
<name>A0A8H6IWZ6_9PEZI</name>
<feature type="transmembrane region" description="Helical" evidence="15">
    <location>
        <begin position="127"/>
        <end position="149"/>
    </location>
</feature>
<keyword evidence="12" id="KW-0449">Lipoprotein</keyword>
<keyword evidence="6" id="KW-0325">Glycoprotein</keyword>
<feature type="chain" id="PRO_5034656365" evidence="16">
    <location>
        <begin position="21"/>
        <end position="329"/>
    </location>
</feature>
<keyword evidence="19" id="KW-1185">Reference proteome</keyword>
<evidence type="ECO:0000256" key="7">
    <source>
        <dbReference type="ARBA" id="ARBA00022692"/>
    </source>
</evidence>
<feature type="transmembrane region" description="Helical" evidence="15">
    <location>
        <begin position="292"/>
        <end position="310"/>
    </location>
</feature>
<feature type="transmembrane region" description="Helical" evidence="15">
    <location>
        <begin position="180"/>
        <end position="201"/>
    </location>
</feature>
<protein>
    <submittedName>
        <fullName evidence="18">CFEM domain-containing protein</fullName>
    </submittedName>
</protein>
<dbReference type="GO" id="GO:0005576">
    <property type="term" value="C:extracellular region"/>
    <property type="evidence" value="ECO:0007669"/>
    <property type="project" value="UniProtKB-SubCell"/>
</dbReference>
<dbReference type="Pfam" id="PF05730">
    <property type="entry name" value="CFEM"/>
    <property type="match status" value="1"/>
</dbReference>
<keyword evidence="6" id="KW-0336">GPI-anchor</keyword>
<keyword evidence="10 15" id="KW-0472">Membrane</keyword>
<dbReference type="InterPro" id="IPR049326">
    <property type="entry name" value="Rhodopsin_dom_fungi"/>
</dbReference>
<evidence type="ECO:0000313" key="18">
    <source>
        <dbReference type="EMBL" id="KAF6801207.1"/>
    </source>
</evidence>
<keyword evidence="5" id="KW-0964">Secreted</keyword>
<evidence type="ECO:0000256" key="15">
    <source>
        <dbReference type="SAM" id="Phobius"/>
    </source>
</evidence>
<keyword evidence="11 14" id="KW-1015">Disulfide bond</keyword>
<evidence type="ECO:0000256" key="16">
    <source>
        <dbReference type="SAM" id="SignalP"/>
    </source>
</evidence>
<dbReference type="AlphaFoldDB" id="A0A8H6IWZ6"/>
<evidence type="ECO:0000256" key="10">
    <source>
        <dbReference type="ARBA" id="ARBA00023136"/>
    </source>
</evidence>
<dbReference type="Proteomes" id="UP000652219">
    <property type="component" value="Unassembled WGS sequence"/>
</dbReference>
<keyword evidence="7 15" id="KW-0812">Transmembrane</keyword>
<dbReference type="Pfam" id="PF20684">
    <property type="entry name" value="Fung_rhodopsin"/>
    <property type="match status" value="1"/>
</dbReference>
<comment type="similarity">
    <text evidence="13">Belongs to the SAT4 family.</text>
</comment>
<evidence type="ECO:0000256" key="2">
    <source>
        <dbReference type="ARBA" id="ARBA00004589"/>
    </source>
</evidence>
<evidence type="ECO:0000256" key="12">
    <source>
        <dbReference type="ARBA" id="ARBA00023288"/>
    </source>
</evidence>
<evidence type="ECO:0000256" key="13">
    <source>
        <dbReference type="ARBA" id="ARBA00038359"/>
    </source>
</evidence>
<dbReference type="EMBL" id="WIGN01000291">
    <property type="protein sequence ID" value="KAF6801207.1"/>
    <property type="molecule type" value="Genomic_DNA"/>
</dbReference>
<dbReference type="PROSITE" id="PS52012">
    <property type="entry name" value="CFEM"/>
    <property type="match status" value="1"/>
</dbReference>
<feature type="transmembrane region" description="Helical" evidence="15">
    <location>
        <begin position="261"/>
        <end position="280"/>
    </location>
</feature>
<comment type="caution">
    <text evidence="18">The sequence shown here is derived from an EMBL/GenBank/DDBJ whole genome shotgun (WGS) entry which is preliminary data.</text>
</comment>
<feature type="domain" description="CFEM" evidence="17">
    <location>
        <begin position="3"/>
        <end position="112"/>
    </location>
</feature>
<dbReference type="InterPro" id="IPR008427">
    <property type="entry name" value="Extracellular_membr_CFEM_dom"/>
</dbReference>
<evidence type="ECO:0000256" key="14">
    <source>
        <dbReference type="PROSITE-ProRule" id="PRU01356"/>
    </source>
</evidence>
<evidence type="ECO:0000256" key="6">
    <source>
        <dbReference type="ARBA" id="ARBA00022622"/>
    </source>
</evidence>
<accession>A0A8H6IWZ6</accession>
<feature type="disulfide bond" evidence="14">
    <location>
        <begin position="54"/>
        <end position="87"/>
    </location>
</feature>
<keyword evidence="8 16" id="KW-0732">Signal</keyword>
<feature type="disulfide bond" evidence="14">
    <location>
        <begin position="45"/>
        <end position="52"/>
    </location>
</feature>
<evidence type="ECO:0000256" key="4">
    <source>
        <dbReference type="ARBA" id="ARBA00010031"/>
    </source>
</evidence>
<feature type="disulfide bond" evidence="14">
    <location>
        <begin position="35"/>
        <end position="66"/>
    </location>
</feature>
<organism evidence="18 19">
    <name type="scientific">Colletotrichum sojae</name>
    <dbReference type="NCBI Taxonomy" id="2175907"/>
    <lineage>
        <taxon>Eukaryota</taxon>
        <taxon>Fungi</taxon>
        <taxon>Dikarya</taxon>
        <taxon>Ascomycota</taxon>
        <taxon>Pezizomycotina</taxon>
        <taxon>Sordariomycetes</taxon>
        <taxon>Hypocreomycetidae</taxon>
        <taxon>Glomerellales</taxon>
        <taxon>Glomerellaceae</taxon>
        <taxon>Colletotrichum</taxon>
        <taxon>Colletotrichum orchidearum species complex</taxon>
    </lineage>
</organism>
<gene>
    <name evidence="18" type="ORF">CSOJ01_11937</name>
</gene>
<evidence type="ECO:0000256" key="1">
    <source>
        <dbReference type="ARBA" id="ARBA00004141"/>
    </source>
</evidence>
<evidence type="ECO:0000256" key="3">
    <source>
        <dbReference type="ARBA" id="ARBA00004613"/>
    </source>
</evidence>
<proteinExistence type="inferred from homology"/>
<evidence type="ECO:0000259" key="17">
    <source>
        <dbReference type="PROSITE" id="PS52012"/>
    </source>
</evidence>
<keyword evidence="9 15" id="KW-1133">Transmembrane helix</keyword>
<comment type="caution">
    <text evidence="14">Lacks conserved residue(s) required for the propagation of feature annotation.</text>
</comment>
<dbReference type="PANTHER" id="PTHR33048">
    <property type="entry name" value="PTH11-LIKE INTEGRAL MEMBRANE PROTEIN (AFU_ORTHOLOGUE AFUA_5G11245)"/>
    <property type="match status" value="1"/>
</dbReference>
<feature type="transmembrane region" description="Helical" evidence="15">
    <location>
        <begin position="97"/>
        <end position="115"/>
    </location>
</feature>
<evidence type="ECO:0000256" key="8">
    <source>
        <dbReference type="ARBA" id="ARBA00022729"/>
    </source>
</evidence>
<dbReference type="InterPro" id="IPR052337">
    <property type="entry name" value="SAT4-like"/>
</dbReference>
<evidence type="ECO:0000256" key="9">
    <source>
        <dbReference type="ARBA" id="ARBA00022989"/>
    </source>
</evidence>
<reference evidence="18 19" key="1">
    <citation type="journal article" date="2020" name="Phytopathology">
        <title>Genome Sequence Resources of Colletotrichum truncatum, C. plurivorum, C. musicola, and C. sojae: Four Species Pathogenic to Soybean (Glycine max).</title>
        <authorList>
            <person name="Rogerio F."/>
            <person name="Boufleur T.R."/>
            <person name="Ciampi-Guillardi M."/>
            <person name="Sukno S.A."/>
            <person name="Thon M.R."/>
            <person name="Massola Junior N.S."/>
            <person name="Baroncelli R."/>
        </authorList>
    </citation>
    <scope>NUCLEOTIDE SEQUENCE [LARGE SCALE GENOMIC DNA]</scope>
    <source>
        <strain evidence="18 19">LFN0009</strain>
    </source>
</reference>
<comment type="similarity">
    <text evidence="4">Belongs to the RBT5 family.</text>
</comment>
<comment type="subcellular location">
    <subcellularLocation>
        <location evidence="2">Membrane</location>
        <topology evidence="2">Lipid-anchor</topology>
        <topology evidence="2">GPI-anchor</topology>
    </subcellularLocation>
    <subcellularLocation>
        <location evidence="1">Membrane</location>
        <topology evidence="1">Multi-pass membrane protein</topology>
    </subcellularLocation>
    <subcellularLocation>
        <location evidence="3">Secreted</location>
    </subcellularLocation>
</comment>
<feature type="signal peptide" evidence="16">
    <location>
        <begin position="1"/>
        <end position="20"/>
    </location>
</feature>
<dbReference type="GO" id="GO:0098552">
    <property type="term" value="C:side of membrane"/>
    <property type="evidence" value="ECO:0007669"/>
    <property type="project" value="UniProtKB-KW"/>
</dbReference>
<dbReference type="PANTHER" id="PTHR33048:SF143">
    <property type="entry name" value="EXTRACELLULAR MEMBRANE PROTEIN CFEM DOMAIN-CONTAINING PROTEIN-RELATED"/>
    <property type="match status" value="1"/>
</dbReference>